<reference evidence="2 3" key="1">
    <citation type="journal article" date="2013" name="Genome Announc.">
        <title>Whole-Genome Sequence of the Clinical Strain Corynebacterium argentoratense DSM 44202, Isolated from a Human Throat Specimen.</title>
        <authorList>
            <person name="Bomholt C."/>
            <person name="Glaub A."/>
            <person name="Gravermann K."/>
            <person name="Albersmeier A."/>
            <person name="Brinkrolf K."/>
            <person name="Ruckert C."/>
            <person name="Tauch A."/>
        </authorList>
    </citation>
    <scope>NUCLEOTIDE SEQUENCE [LARGE SCALE GENOMIC DNA]</scope>
    <source>
        <strain evidence="2">DSM 44202</strain>
    </source>
</reference>
<organism evidence="2 3">
    <name type="scientific">Corynebacterium argentoratense DSM 44202</name>
    <dbReference type="NCBI Taxonomy" id="1348662"/>
    <lineage>
        <taxon>Bacteria</taxon>
        <taxon>Bacillati</taxon>
        <taxon>Actinomycetota</taxon>
        <taxon>Actinomycetes</taxon>
        <taxon>Mycobacteriales</taxon>
        <taxon>Corynebacteriaceae</taxon>
        <taxon>Corynebacterium</taxon>
    </lineage>
</organism>
<keyword evidence="1" id="KW-0812">Transmembrane</keyword>
<dbReference type="EMBL" id="CP006365">
    <property type="protein sequence ID" value="AGU14303.1"/>
    <property type="molecule type" value="Genomic_DNA"/>
</dbReference>
<dbReference type="AlphaFoldDB" id="U3GV12"/>
<dbReference type="eggNOG" id="COG1687">
    <property type="taxonomic scope" value="Bacteria"/>
</dbReference>
<feature type="transmembrane region" description="Helical" evidence="1">
    <location>
        <begin position="36"/>
        <end position="57"/>
    </location>
</feature>
<evidence type="ECO:0000313" key="3">
    <source>
        <dbReference type="Proteomes" id="UP000016943"/>
    </source>
</evidence>
<dbReference type="Proteomes" id="UP000016943">
    <property type="component" value="Chromosome"/>
</dbReference>
<dbReference type="HOGENOM" id="CLU_144816_0_0_11"/>
<feature type="transmembrane region" description="Helical" evidence="1">
    <location>
        <begin position="6"/>
        <end position="24"/>
    </location>
</feature>
<sequence>MYALSVLLAVGGVTVLLRWLPFVAARMVARSGFARVLRLFMPVGVMVVLVVYCVRGVLDDAVAAGGGRGYVAVVAAVMVTVGVHWWRRSAASSILVGTVCYVLLASLWL</sequence>
<dbReference type="InterPro" id="IPR008407">
    <property type="entry name" value="Brnchd-chn_aa_trnsp_AzlD"/>
</dbReference>
<dbReference type="PATRIC" id="fig|1348662.3.peg.95"/>
<accession>U3GV12</accession>
<dbReference type="KEGG" id="caz:CARG_00510"/>
<evidence type="ECO:0000256" key="1">
    <source>
        <dbReference type="SAM" id="Phobius"/>
    </source>
</evidence>
<dbReference type="STRING" id="1348662.CARG_00510"/>
<proteinExistence type="predicted"/>
<evidence type="ECO:0000313" key="2">
    <source>
        <dbReference type="EMBL" id="AGU14303.1"/>
    </source>
</evidence>
<feature type="transmembrane region" description="Helical" evidence="1">
    <location>
        <begin position="69"/>
        <end position="86"/>
    </location>
</feature>
<keyword evidence="1" id="KW-1133">Transmembrane helix</keyword>
<gene>
    <name evidence="2" type="ORF">CARG_00510</name>
</gene>
<feature type="transmembrane region" description="Helical" evidence="1">
    <location>
        <begin position="91"/>
        <end position="108"/>
    </location>
</feature>
<dbReference type="Pfam" id="PF05437">
    <property type="entry name" value="AzlD"/>
    <property type="match status" value="1"/>
</dbReference>
<keyword evidence="1" id="KW-0472">Membrane</keyword>
<protein>
    <submittedName>
        <fullName evidence="2">Uncharacterized protein</fullName>
    </submittedName>
</protein>
<keyword evidence="3" id="KW-1185">Reference proteome</keyword>
<name>U3GV12_9CORY</name>